<proteinExistence type="predicted"/>
<dbReference type="EMBL" id="KZ305019">
    <property type="protein sequence ID" value="PIA63380.1"/>
    <property type="molecule type" value="Genomic_DNA"/>
</dbReference>
<feature type="transmembrane region" description="Helical" evidence="1">
    <location>
        <begin position="44"/>
        <end position="70"/>
    </location>
</feature>
<dbReference type="AlphaFoldDB" id="A0A2G5F610"/>
<accession>A0A2G5F610</accession>
<keyword evidence="1" id="KW-0812">Transmembrane</keyword>
<evidence type="ECO:0000256" key="1">
    <source>
        <dbReference type="SAM" id="Phobius"/>
    </source>
</evidence>
<dbReference type="Proteomes" id="UP000230069">
    <property type="component" value="Unassembled WGS sequence"/>
</dbReference>
<dbReference type="InParanoid" id="A0A2G5F610"/>
<keyword evidence="3" id="KW-1185">Reference proteome</keyword>
<sequence length="71" mass="8612">MDPGHYEIHMWTYGLEFESPYHLLDYYIQLLAKVVGRSGLVCMIYAFIFIFAFFPQFLFYLFMFFVLVFVD</sequence>
<reference evidence="2 3" key="1">
    <citation type="submission" date="2017-09" db="EMBL/GenBank/DDBJ databases">
        <title>WGS assembly of Aquilegia coerulea Goldsmith.</title>
        <authorList>
            <person name="Hodges S."/>
            <person name="Kramer E."/>
            <person name="Nordborg M."/>
            <person name="Tomkins J."/>
            <person name="Borevitz J."/>
            <person name="Derieg N."/>
            <person name="Yan J."/>
            <person name="Mihaltcheva S."/>
            <person name="Hayes R.D."/>
            <person name="Rokhsar D."/>
        </authorList>
    </citation>
    <scope>NUCLEOTIDE SEQUENCE [LARGE SCALE GENOMIC DNA]</scope>
    <source>
        <strain evidence="3">cv. Goldsmith</strain>
    </source>
</reference>
<gene>
    <name evidence="2" type="ORF">AQUCO_00201014v1</name>
</gene>
<evidence type="ECO:0000313" key="3">
    <source>
        <dbReference type="Proteomes" id="UP000230069"/>
    </source>
</evidence>
<protein>
    <submittedName>
        <fullName evidence="2">Uncharacterized protein</fullName>
    </submittedName>
</protein>
<keyword evidence="1" id="KW-1133">Transmembrane helix</keyword>
<name>A0A2G5F610_AQUCA</name>
<evidence type="ECO:0000313" key="2">
    <source>
        <dbReference type="EMBL" id="PIA63380.1"/>
    </source>
</evidence>
<organism evidence="2 3">
    <name type="scientific">Aquilegia coerulea</name>
    <name type="common">Rocky mountain columbine</name>
    <dbReference type="NCBI Taxonomy" id="218851"/>
    <lineage>
        <taxon>Eukaryota</taxon>
        <taxon>Viridiplantae</taxon>
        <taxon>Streptophyta</taxon>
        <taxon>Embryophyta</taxon>
        <taxon>Tracheophyta</taxon>
        <taxon>Spermatophyta</taxon>
        <taxon>Magnoliopsida</taxon>
        <taxon>Ranunculales</taxon>
        <taxon>Ranunculaceae</taxon>
        <taxon>Thalictroideae</taxon>
        <taxon>Aquilegia</taxon>
    </lineage>
</organism>
<keyword evidence="1" id="KW-0472">Membrane</keyword>